<evidence type="ECO:0000313" key="2">
    <source>
        <dbReference type="EMBL" id="CDI75506.1"/>
    </source>
</evidence>
<feature type="compositionally biased region" description="Basic and acidic residues" evidence="1">
    <location>
        <begin position="368"/>
        <end position="386"/>
    </location>
</feature>
<dbReference type="Pfam" id="PF04724">
    <property type="entry name" value="Glyco_transf_17"/>
    <property type="match status" value="1"/>
</dbReference>
<dbReference type="PANTHER" id="PTHR12224">
    <property type="entry name" value="BETA-1,4-MANNOSYL-GLYCOPROTEIN BETA-1,4-N-ACETYLGLUCOSAMINYL-TRANSFERASE"/>
    <property type="match status" value="1"/>
</dbReference>
<dbReference type="Proteomes" id="UP000018201">
    <property type="component" value="Unassembled WGS sequence"/>
</dbReference>
<keyword evidence="3" id="KW-1185">Reference proteome</keyword>
<feature type="compositionally biased region" description="Low complexity" evidence="1">
    <location>
        <begin position="400"/>
        <end position="419"/>
    </location>
</feature>
<dbReference type="PANTHER" id="PTHR12224:SF0">
    <property type="entry name" value="BETA-1,4-MANNOSYL-GLYCOPROTEIN 4-BETA-N-ACETYLGLUCOSAMINYLTRANSFERASE"/>
    <property type="match status" value="1"/>
</dbReference>
<dbReference type="GO" id="GO:0006044">
    <property type="term" value="P:N-acetylglucosamine metabolic process"/>
    <property type="evidence" value="ECO:0007669"/>
    <property type="project" value="TreeGrafter"/>
</dbReference>
<reference evidence="2" key="1">
    <citation type="submission" date="2013-10" db="EMBL/GenBank/DDBJ databases">
        <title>Genomic analysis of the causative agents of coccidiosis in chickens.</title>
        <authorList>
            <person name="Reid A.J."/>
            <person name="Blake D."/>
            <person name="Billington K."/>
            <person name="Browne H."/>
            <person name="Dunn M."/>
            <person name="Hung S."/>
            <person name="Kawahara F."/>
            <person name="Miranda-Saavedra D."/>
            <person name="Mourier T."/>
            <person name="Nagra H."/>
            <person name="Otto T.D."/>
            <person name="Rawlings N."/>
            <person name="Sanchez A."/>
            <person name="Sanders M."/>
            <person name="Subramaniam C."/>
            <person name="Tay Y."/>
            <person name="Dear P."/>
            <person name="Doerig C."/>
            <person name="Gruber A."/>
            <person name="Parkinson J."/>
            <person name="Shirley M."/>
            <person name="Wan K.L."/>
            <person name="Berriman M."/>
            <person name="Tomley F."/>
            <person name="Pain A."/>
        </authorList>
    </citation>
    <scope>NUCLEOTIDE SEQUENCE [LARGE SCALE GENOMIC DNA]</scope>
    <source>
        <strain evidence="2">Houghton</strain>
    </source>
</reference>
<sequence length="826" mass="94884">MFILPERVFGRRLRWLLLFLPLALSLQFVLQIFRVQLSDPHGHSLKRSFIDSGYGFFSYDVDDEICNSPETPELAAAPSAVLQQAHELLLKNKQLSEVLQGKQGQVPVHQLSVHWVFRFAQLSPQQRQTLLQQLQQLEASLSKTNPPFSPTQLQESVELDLSLELATALLLYSKCRHKSSSSTYEERQAGPPRRGAGGEIFEEAPHKEALPKALQPLSQGLSAQGELLRSLGIKTQMFLPTRFLGSADRICHDFAVDLNEQGGRSSPYNTICSPSLETVLQLLPLRLQRWWGRVRWQYHMAEYLRKLLTVFLPLNPYMHTLYRQDMFAFLSVMSPYLELQPPVPIDPSCRPPPAYWVVPLTQQEWNERQQKSKVLQEKQQIMEDTSKQATSKEPSPAEPPASTLQLQKQQQQQRQQQQQPSNVFSIPEEHDNYVLIDDYCRQAKEIHKGFFTGKPRKKPIKIVDAVILGYDLDLLEIRWHELQHSVEYFVVAEAHHHTLGVYQKPLFFSRNKERYSGFLNKVIHLVQPYDASLPVAQRCSEGQLKHDKDACWEYEMFQRDSLLHMLAQINAGTNNYGNTHIPKGFLDDDTLIVISDVDEIVMGKQRTKKLRFVLGGLFNYDSSFHTWRVSFGFVSARVFEVEGLGFGWVLVHYPGRVDAMALKDFKVMSGISQTNYPHAIGPLVDTFPYKSLRHLETKTDFVYERHAYTRHRPSDLSPQLYLHGGWHLSDTSYLPYLYAKVPSDDIKPGYEPWSLYLPLLAQRGIISSPVGGILQAQVAAWRDFRDYRQVPPQYKEIGFGSMPWVMRCNPMRCTAMPCNAPFSFAI</sequence>
<dbReference type="GO" id="GO:0016020">
    <property type="term" value="C:membrane"/>
    <property type="evidence" value="ECO:0007669"/>
    <property type="project" value="InterPro"/>
</dbReference>
<evidence type="ECO:0000313" key="3">
    <source>
        <dbReference type="Proteomes" id="UP000018201"/>
    </source>
</evidence>
<dbReference type="InterPro" id="IPR006813">
    <property type="entry name" value="Glyco_trans_17"/>
</dbReference>
<proteinExistence type="predicted"/>
<dbReference type="GO" id="GO:0003830">
    <property type="term" value="F:beta-1,4-mannosylglycoprotein 4-beta-N-acetylglucosaminyltransferase activity"/>
    <property type="evidence" value="ECO:0007669"/>
    <property type="project" value="InterPro"/>
</dbReference>
<reference evidence="2" key="2">
    <citation type="submission" date="2013-10" db="EMBL/GenBank/DDBJ databases">
        <authorList>
            <person name="Aslett M."/>
        </authorList>
    </citation>
    <scope>NUCLEOTIDE SEQUENCE [LARGE SCALE GENOMIC DNA]</scope>
    <source>
        <strain evidence="2">Houghton</strain>
    </source>
</reference>
<dbReference type="AlphaFoldDB" id="U6G5M3"/>
<dbReference type="EMBL" id="HG690959">
    <property type="protein sequence ID" value="CDI75506.1"/>
    <property type="molecule type" value="Genomic_DNA"/>
</dbReference>
<gene>
    <name evidence="2" type="ORF">EPH_0005620</name>
</gene>
<feature type="region of interest" description="Disordered" evidence="1">
    <location>
        <begin position="368"/>
        <end position="424"/>
    </location>
</feature>
<name>U6G5M3_9EIME</name>
<organism evidence="2 3">
    <name type="scientific">Eimeria praecox</name>
    <dbReference type="NCBI Taxonomy" id="51316"/>
    <lineage>
        <taxon>Eukaryota</taxon>
        <taxon>Sar</taxon>
        <taxon>Alveolata</taxon>
        <taxon>Apicomplexa</taxon>
        <taxon>Conoidasida</taxon>
        <taxon>Coccidia</taxon>
        <taxon>Eucoccidiorida</taxon>
        <taxon>Eimeriorina</taxon>
        <taxon>Eimeriidae</taxon>
        <taxon>Eimeria</taxon>
    </lineage>
</organism>
<accession>U6G5M3</accession>
<evidence type="ECO:0000256" key="1">
    <source>
        <dbReference type="SAM" id="MobiDB-lite"/>
    </source>
</evidence>
<dbReference type="VEuPathDB" id="ToxoDB:EPH_0005620"/>
<protein>
    <submittedName>
        <fullName evidence="2">Uncharacterized protein</fullName>
    </submittedName>
</protein>
<dbReference type="OrthoDB" id="6474464at2759"/>